<dbReference type="Pfam" id="PF05036">
    <property type="entry name" value="SPOR"/>
    <property type="match status" value="1"/>
</dbReference>
<dbReference type="PROSITE" id="PS51724">
    <property type="entry name" value="SPOR"/>
    <property type="match status" value="1"/>
</dbReference>
<dbReference type="Proteomes" id="UP000441585">
    <property type="component" value="Unassembled WGS sequence"/>
</dbReference>
<dbReference type="GO" id="GO:0042834">
    <property type="term" value="F:peptidoglycan binding"/>
    <property type="evidence" value="ECO:0007669"/>
    <property type="project" value="InterPro"/>
</dbReference>
<reference evidence="2 3" key="1">
    <citation type="submission" date="2019-11" db="EMBL/GenBank/DDBJ databases">
        <title>Bacillus idriensis genome.</title>
        <authorList>
            <person name="Konopka E.N."/>
            <person name="Newman J.D."/>
        </authorList>
    </citation>
    <scope>NUCLEOTIDE SEQUENCE [LARGE SCALE GENOMIC DNA]</scope>
    <source>
        <strain evidence="2 3">DSM 19097</strain>
    </source>
</reference>
<dbReference type="InterPro" id="IPR036680">
    <property type="entry name" value="SPOR-like_sf"/>
</dbReference>
<accession>A0A6I2M7N0</accession>
<dbReference type="RefSeq" id="WP_154317944.1">
    <property type="nucleotide sequence ID" value="NZ_CAJGAA010000001.1"/>
</dbReference>
<dbReference type="InterPro" id="IPR007730">
    <property type="entry name" value="SPOR-like_dom"/>
</dbReference>
<keyword evidence="3" id="KW-1185">Reference proteome</keyword>
<dbReference type="Gene3D" id="3.30.70.1070">
    <property type="entry name" value="Sporulation related repeat"/>
    <property type="match status" value="1"/>
</dbReference>
<dbReference type="InterPro" id="IPR018711">
    <property type="entry name" value="NAGPA"/>
</dbReference>
<feature type="domain" description="SPOR" evidence="1">
    <location>
        <begin position="77"/>
        <end position="163"/>
    </location>
</feature>
<proteinExistence type="predicted"/>
<dbReference type="AlphaFoldDB" id="A0A6I2M7N0"/>
<gene>
    <name evidence="2" type="ORF">GJU41_02725</name>
</gene>
<dbReference type="EMBL" id="WKKF01000001">
    <property type="protein sequence ID" value="MRX52876.1"/>
    <property type="molecule type" value="Genomic_DNA"/>
</dbReference>
<evidence type="ECO:0000259" key="1">
    <source>
        <dbReference type="PROSITE" id="PS51724"/>
    </source>
</evidence>
<name>A0A6I2M7N0_9BACI</name>
<dbReference type="SUPFAM" id="SSF110997">
    <property type="entry name" value="Sporulation related repeat"/>
    <property type="match status" value="1"/>
</dbReference>
<protein>
    <recommendedName>
        <fullName evidence="1">SPOR domain-containing protein</fullName>
    </recommendedName>
</protein>
<comment type="caution">
    <text evidence="2">The sequence shown here is derived from an EMBL/GenBank/DDBJ whole genome shotgun (WGS) entry which is preliminary data.</text>
</comment>
<sequence length="531" mass="57498">MMKKPLFQSQKKGLIRISQITFTALFLLSAPSLTDAYNLQTKTVKAETQSPFMKYETKESQKLQDGATFSRLVYGKDNHKDAFMVNVDFLTSNKEAIKLKEKLASEGYDSFIHTINERAQDDQKREPLGYLVRIGPYQAESQAKILKEELASNGYKDSKIVFSGEDGDATTGPWVVHVLEINPKMFTGHISPVIANDQVPGKEKLTSMSKRLNALGGINGGYFVMGPEDGTEGDLAGISMVDGKLISEAVNGRTSLILNEKNRASISAVNTKFSIKSIDGDIKEIDGLNRVPGLIRGCGGVGDKETNQPKHDYTCTDSSELIQYSSHFGTNTPSGAGAEAVINSKGIVTEIRDVRGGKIPEGSTVLSGTAENAQWIQAHLEDGEKVKIKKKMFTEEGSIPSREGIGIINGGPRLIRDKKIDIPSTAEGFHQPDNPEFFYQFGQRRHPRTAAGVKADGTILLVTIDGRKPGYSVGANFKESAQLLKSLGAVNALNLDGGGSTTMTVNQKLVSTPSDTSGERPVGDGILLLPR</sequence>
<dbReference type="PANTHER" id="PTHR40446:SF2">
    <property type="entry name" value="N-ACETYLGLUCOSAMINE-1-PHOSPHODIESTER ALPHA-N-ACETYLGLUCOSAMINIDASE"/>
    <property type="match status" value="1"/>
</dbReference>
<dbReference type="PANTHER" id="PTHR40446">
    <property type="entry name" value="N-ACETYLGLUCOSAMINE-1-PHOSPHODIESTER ALPHA-N-ACETYLGLUCOSAMINIDASE"/>
    <property type="match status" value="1"/>
</dbReference>
<evidence type="ECO:0000313" key="2">
    <source>
        <dbReference type="EMBL" id="MRX52876.1"/>
    </source>
</evidence>
<dbReference type="Pfam" id="PF09992">
    <property type="entry name" value="NAGPA"/>
    <property type="match status" value="1"/>
</dbReference>
<organism evidence="2 3">
    <name type="scientific">Metabacillus idriensis</name>
    <dbReference type="NCBI Taxonomy" id="324768"/>
    <lineage>
        <taxon>Bacteria</taxon>
        <taxon>Bacillati</taxon>
        <taxon>Bacillota</taxon>
        <taxon>Bacilli</taxon>
        <taxon>Bacillales</taxon>
        <taxon>Bacillaceae</taxon>
        <taxon>Metabacillus</taxon>
    </lineage>
</organism>
<evidence type="ECO:0000313" key="3">
    <source>
        <dbReference type="Proteomes" id="UP000441585"/>
    </source>
</evidence>